<comment type="function">
    <text evidence="1 10">Subunit of the oligosaccharyl transferase (OST) complex that catalyzes the initial transfer of a defined glycan (Glc(3)Man(9)GlcNAc(2) in eukaryotes) from the lipid carrier dolichol-pyrophosphate to an asparagine residue within an Asn-X-Ser/Thr consensus motif in nascent polypeptide chains, the first step in protein N-glycosylation. N-glycosylation occurs cotranslationally and the complex associates with the Sec61 complex at the channel-forming translocon complex that mediates protein translocation across the endoplasmic reticulum (ER). All subunits are required for a maximal enzyme activity.</text>
</comment>
<dbReference type="Pfam" id="PF04597">
    <property type="entry name" value="Ribophorin_I"/>
    <property type="match status" value="1"/>
</dbReference>
<evidence type="ECO:0000313" key="11">
    <source>
        <dbReference type="EMBL" id="KTW30423.1"/>
    </source>
</evidence>
<comment type="subcellular location">
    <subcellularLocation>
        <location evidence="2 10">Endoplasmic reticulum membrane</location>
        <topology evidence="2 10">Single-pass type I membrane protein</topology>
    </subcellularLocation>
</comment>
<feature type="chain" id="PRO_5006774749" description="Dolichyl-diphosphooligosaccharide--protein glycosyltransferase subunit 1" evidence="10">
    <location>
        <begin position="20"/>
        <end position="468"/>
    </location>
</feature>
<organism evidence="11 12">
    <name type="scientific">Pneumocystis jirovecii (strain RU7)</name>
    <name type="common">Human pneumocystis pneumonia agent</name>
    <dbReference type="NCBI Taxonomy" id="1408657"/>
    <lineage>
        <taxon>Eukaryota</taxon>
        <taxon>Fungi</taxon>
        <taxon>Dikarya</taxon>
        <taxon>Ascomycota</taxon>
        <taxon>Taphrinomycotina</taxon>
        <taxon>Pneumocystomycetes</taxon>
        <taxon>Pneumocystaceae</taxon>
        <taxon>Pneumocystis</taxon>
    </lineage>
</organism>
<evidence type="ECO:0000313" key="12">
    <source>
        <dbReference type="Proteomes" id="UP000053447"/>
    </source>
</evidence>
<keyword evidence="6 10" id="KW-0732">Signal</keyword>
<keyword evidence="8 10" id="KW-1133">Transmembrane helix</keyword>
<dbReference type="AlphaFoldDB" id="A0A0W4ZPX5"/>
<keyword evidence="5 10" id="KW-0812">Transmembrane</keyword>
<dbReference type="OrthoDB" id="310030at2759"/>
<evidence type="ECO:0000256" key="3">
    <source>
        <dbReference type="ARBA" id="ARBA00004922"/>
    </source>
</evidence>
<dbReference type="GO" id="GO:0008250">
    <property type="term" value="C:oligosaccharyltransferase complex"/>
    <property type="evidence" value="ECO:0007669"/>
    <property type="project" value="UniProtKB-UniRule"/>
</dbReference>
<keyword evidence="9 10" id="KW-0472">Membrane</keyword>
<dbReference type="VEuPathDB" id="FungiDB:T551_01706"/>
<comment type="subunit">
    <text evidence="10">Component of the oligosaccharyltransferase (OST) complex.</text>
</comment>
<comment type="similarity">
    <text evidence="4 10">Belongs to the OST1 family.</text>
</comment>
<keyword evidence="7 10" id="KW-0256">Endoplasmic reticulum</keyword>
<feature type="transmembrane region" description="Helical" evidence="10">
    <location>
        <begin position="444"/>
        <end position="461"/>
    </location>
</feature>
<evidence type="ECO:0000256" key="5">
    <source>
        <dbReference type="ARBA" id="ARBA00022692"/>
    </source>
</evidence>
<evidence type="ECO:0000256" key="6">
    <source>
        <dbReference type="ARBA" id="ARBA00022729"/>
    </source>
</evidence>
<dbReference type="EMBL" id="LFWA01000007">
    <property type="protein sequence ID" value="KTW30423.1"/>
    <property type="molecule type" value="Genomic_DNA"/>
</dbReference>
<evidence type="ECO:0000256" key="7">
    <source>
        <dbReference type="ARBA" id="ARBA00022824"/>
    </source>
</evidence>
<dbReference type="RefSeq" id="XP_018229714.1">
    <property type="nucleotide sequence ID" value="XM_018373969.1"/>
</dbReference>
<gene>
    <name evidence="11" type="ORF">T551_01706</name>
</gene>
<comment type="caution">
    <text evidence="11">The sequence shown here is derived from an EMBL/GenBank/DDBJ whole genome shotgun (WGS) entry which is preliminary data.</text>
</comment>
<keyword evidence="12" id="KW-1185">Reference proteome</keyword>
<evidence type="ECO:0000256" key="8">
    <source>
        <dbReference type="ARBA" id="ARBA00022989"/>
    </source>
</evidence>
<comment type="pathway">
    <text evidence="3 10">Protein modification; protein glycosylation.</text>
</comment>
<dbReference type="GO" id="GO:0018279">
    <property type="term" value="P:protein N-linked glycosylation via asparagine"/>
    <property type="evidence" value="ECO:0007669"/>
    <property type="project" value="TreeGrafter"/>
</dbReference>
<dbReference type="PANTHER" id="PTHR21049:SF0">
    <property type="entry name" value="DOLICHYL-DIPHOSPHOOLIGOSACCHARIDE--PROTEIN GLYCOSYLTRANSFERASE SUBUNIT 1"/>
    <property type="match status" value="1"/>
</dbReference>
<dbReference type="Proteomes" id="UP000053447">
    <property type="component" value="Unassembled WGS sequence"/>
</dbReference>
<evidence type="ECO:0000256" key="2">
    <source>
        <dbReference type="ARBA" id="ARBA00004115"/>
    </source>
</evidence>
<evidence type="ECO:0000256" key="10">
    <source>
        <dbReference type="RuleBase" id="RU361143"/>
    </source>
</evidence>
<name>A0A0W4ZPX5_PNEJ7</name>
<dbReference type="InterPro" id="IPR007676">
    <property type="entry name" value="Ribophorin_I"/>
</dbReference>
<evidence type="ECO:0000256" key="1">
    <source>
        <dbReference type="ARBA" id="ARBA00002791"/>
    </source>
</evidence>
<accession>A0A0W4ZPX5</accession>
<dbReference type="UniPathway" id="UPA00378"/>
<evidence type="ECO:0000256" key="9">
    <source>
        <dbReference type="ARBA" id="ARBA00023136"/>
    </source>
</evidence>
<protein>
    <recommendedName>
        <fullName evidence="10">Dolichyl-diphosphooligosaccharide--protein glycosyltransferase subunit 1</fullName>
    </recommendedName>
</protein>
<feature type="signal peptide" evidence="10">
    <location>
        <begin position="1"/>
        <end position="19"/>
    </location>
</feature>
<dbReference type="GeneID" id="28940224"/>
<dbReference type="eggNOG" id="KOG2291">
    <property type="taxonomic scope" value="Eukaryota"/>
</dbReference>
<evidence type="ECO:0000256" key="4">
    <source>
        <dbReference type="ARBA" id="ARBA00008905"/>
    </source>
</evidence>
<dbReference type="STRING" id="1408657.A0A0W4ZPX5"/>
<sequence>MKISLILIFLITSLKNTITQKTKRTDNDNLWKNLNIDRVIDLSKSYVEETTTIVIQNIGSTPLNEYFWIINDNITNKISSIKVKEKSEQTLLLDVVPAKKSPFNDIKLYIIKLSKSILPKELITIEINVVITETLKPLPPVFSQHENQHLIWEGLKYSLSVYPTEKQKIHIKIDSKDVLSYSRYNENNSPNPILLKSHLIYNFHNTIEPLNKETIFVHYKYNEPIIIIKKLEREMEISHWGNNIAVKNTYSITNAGTRLKENFSRIKWSQQLYYKTFQAVISSLKINLKAGTRDTYHIDEIGIVSTSEFVPNPKNTHLIIKPRYPVFGGWNYSCTVGWNLDLNKFLKKQNNGIYILKIPFIEGPINVHYKSISVNIILPEGSKILNVISRIPISKKEISVHKTYMDIIGRTSVKLFTENLVDKMSSEDIFIIYNYSTLENLRKPLTISIVISLLFLISSLLKKLKINF</sequence>
<dbReference type="PANTHER" id="PTHR21049">
    <property type="entry name" value="RIBOPHORIN I"/>
    <property type="match status" value="1"/>
</dbReference>
<reference evidence="12" key="1">
    <citation type="journal article" date="2016" name="Nat. Commun.">
        <title>Genome analysis of three Pneumocystis species reveals adaptation mechanisms to life exclusively in mammalian hosts.</title>
        <authorList>
            <person name="Ma L."/>
            <person name="Chen Z."/>
            <person name="Huang D.W."/>
            <person name="Kutty G."/>
            <person name="Ishihara M."/>
            <person name="Wang H."/>
            <person name="Abouelleil A."/>
            <person name="Bishop L."/>
            <person name="Davey E."/>
            <person name="Deng R."/>
            <person name="Deng X."/>
            <person name="Fan L."/>
            <person name="Fantoni G."/>
            <person name="Fitzgerald M."/>
            <person name="Gogineni E."/>
            <person name="Goldberg J.M."/>
            <person name="Handley G."/>
            <person name="Hu X."/>
            <person name="Huber C."/>
            <person name="Jiao X."/>
            <person name="Jones K."/>
            <person name="Levin J.Z."/>
            <person name="Liu Y."/>
            <person name="Macdonald P."/>
            <person name="Melnikov A."/>
            <person name="Raley C."/>
            <person name="Sassi M."/>
            <person name="Sherman B.T."/>
            <person name="Song X."/>
            <person name="Sykes S."/>
            <person name="Tran B."/>
            <person name="Walsh L."/>
            <person name="Xia Y."/>
            <person name="Yang J."/>
            <person name="Young S."/>
            <person name="Zeng Q."/>
            <person name="Zheng X."/>
            <person name="Stephens R."/>
            <person name="Nusbaum C."/>
            <person name="Birren B.W."/>
            <person name="Azadi P."/>
            <person name="Lempicki R.A."/>
            <person name="Cuomo C.A."/>
            <person name="Kovacs J.A."/>
        </authorList>
    </citation>
    <scope>NUCLEOTIDE SEQUENCE [LARGE SCALE GENOMIC DNA]</scope>
    <source>
        <strain evidence="12">RU7</strain>
    </source>
</reference>
<proteinExistence type="inferred from homology"/>